<feature type="domain" description="Radical SAM core" evidence="9">
    <location>
        <begin position="48"/>
        <end position="273"/>
    </location>
</feature>
<keyword evidence="4 7" id="KW-0408">Iron</keyword>
<dbReference type="EMBL" id="JRFA01000009">
    <property type="protein sequence ID" value="KGN74823.1"/>
    <property type="molecule type" value="Genomic_DNA"/>
</dbReference>
<evidence type="ECO:0000259" key="9">
    <source>
        <dbReference type="PROSITE" id="PS51918"/>
    </source>
</evidence>
<dbReference type="SFLD" id="SFLDF00348">
    <property type="entry name" value="FeFe_hydrogenase_maturase_(Hyd"/>
    <property type="match status" value="1"/>
</dbReference>
<feature type="binding site" evidence="7">
    <location>
        <position position="69"/>
    </location>
    <ligand>
        <name>[4Fe-4S] cluster</name>
        <dbReference type="ChEBI" id="CHEBI:49883"/>
        <note>4Fe-4S-S-AdoMet</note>
    </ligand>
</feature>
<evidence type="ECO:0000256" key="8">
    <source>
        <dbReference type="PIRSR" id="PIRSR004762-2"/>
    </source>
</evidence>
<dbReference type="InterPro" id="IPR006638">
    <property type="entry name" value="Elp3/MiaA/NifB-like_rSAM"/>
</dbReference>
<comment type="cofactor">
    <cofactor evidence="6">
        <name>[2Fe-2S] cluster</name>
        <dbReference type="ChEBI" id="CHEBI:190135"/>
    </cofactor>
</comment>
<dbReference type="SMART" id="SM00876">
    <property type="entry name" value="BATS"/>
    <property type="match status" value="1"/>
</dbReference>
<comment type="caution">
    <text evidence="10">The sequence shown here is derived from an EMBL/GenBank/DDBJ whole genome shotgun (WGS) entry which is preliminary data.</text>
</comment>
<dbReference type="GO" id="GO:0016740">
    <property type="term" value="F:transferase activity"/>
    <property type="evidence" value="ECO:0007669"/>
    <property type="project" value="TreeGrafter"/>
</dbReference>
<dbReference type="Gene3D" id="3.20.20.70">
    <property type="entry name" value="Aldolase class I"/>
    <property type="match status" value="1"/>
</dbReference>
<reference evidence="10 11" key="1">
    <citation type="submission" date="2014-09" db="EMBL/GenBank/DDBJ databases">
        <title>Draft Genome Sequence of Porphyromonas macacae COT-192_OH2859.</title>
        <authorList>
            <person name="Wallis C."/>
            <person name="Deusch O."/>
            <person name="O'Flynn C."/>
            <person name="Davis I."/>
            <person name="Horsfall A."/>
            <person name="Kirkwood N."/>
            <person name="Harris S."/>
            <person name="Eisen J.A."/>
            <person name="Coil D.A."/>
            <person name="Darling A.E."/>
            <person name="Jospin G."/>
            <person name="Alexiev A."/>
        </authorList>
    </citation>
    <scope>NUCLEOTIDE SEQUENCE [LARGE SCALE GENOMIC DNA]</scope>
    <source>
        <strain evidence="11">COT-192 OH2859</strain>
    </source>
</reference>
<dbReference type="AlphaFoldDB" id="A0A0A2E7E1"/>
<evidence type="ECO:0000256" key="7">
    <source>
        <dbReference type="PIRSR" id="PIRSR004762-1"/>
    </source>
</evidence>
<dbReference type="SUPFAM" id="SSF102114">
    <property type="entry name" value="Radical SAM enzymes"/>
    <property type="match status" value="1"/>
</dbReference>
<dbReference type="SMART" id="SM00729">
    <property type="entry name" value="Elp3"/>
    <property type="match status" value="1"/>
</dbReference>
<dbReference type="Pfam" id="PF04055">
    <property type="entry name" value="Radical_SAM"/>
    <property type="match status" value="1"/>
</dbReference>
<feature type="binding site" evidence="8">
    <location>
        <position position="162"/>
    </location>
    <ligand>
        <name>S-adenosyl-L-methionine</name>
        <dbReference type="ChEBI" id="CHEBI:59789"/>
    </ligand>
</feature>
<dbReference type="NCBIfam" id="TIGR03956">
    <property type="entry name" value="rSAM_HydE"/>
    <property type="match status" value="1"/>
</dbReference>
<dbReference type="PANTHER" id="PTHR43726">
    <property type="entry name" value="3-METHYLORNITHINE SYNTHASE"/>
    <property type="match status" value="1"/>
</dbReference>
<feature type="binding site" evidence="7">
    <location>
        <position position="62"/>
    </location>
    <ligand>
        <name>[4Fe-4S] cluster</name>
        <dbReference type="ChEBI" id="CHEBI:49883"/>
        <note>4Fe-4S-S-AdoMet</note>
    </ligand>
</feature>
<dbReference type="PIRSF" id="PIRSF004762">
    <property type="entry name" value="CHP00423"/>
    <property type="match status" value="1"/>
</dbReference>
<accession>A0A0A2E7E1</accession>
<dbReference type="InterPro" id="IPR024021">
    <property type="entry name" value="FeFe-hyd_HydE_rSAM"/>
</dbReference>
<feature type="binding site" evidence="7">
    <location>
        <position position="66"/>
    </location>
    <ligand>
        <name>[4Fe-4S] cluster</name>
        <dbReference type="ChEBI" id="CHEBI:49883"/>
        <note>4Fe-4S-S-AdoMet</note>
    </ligand>
</feature>
<comment type="cofactor">
    <cofactor evidence="7">
        <name>[4Fe-4S] cluster</name>
        <dbReference type="ChEBI" id="CHEBI:49883"/>
    </cofactor>
    <text evidence="7">Binds 1 [4Fe-4S] cluster. The cluster is coordinated with 3 cysteines and an exchangeable S-adenosyl-L-methionine.</text>
</comment>
<dbReference type="GO" id="GO:0044272">
    <property type="term" value="P:sulfur compound biosynthetic process"/>
    <property type="evidence" value="ECO:0007669"/>
    <property type="project" value="UniProtKB-ARBA"/>
</dbReference>
<dbReference type="InterPro" id="IPR007197">
    <property type="entry name" value="rSAM"/>
</dbReference>
<dbReference type="STRING" id="28115.HQ47_02575"/>
<dbReference type="eggNOG" id="COG0502">
    <property type="taxonomic scope" value="Bacteria"/>
</dbReference>
<dbReference type="GO" id="GO:0051539">
    <property type="term" value="F:4 iron, 4 sulfur cluster binding"/>
    <property type="evidence" value="ECO:0007669"/>
    <property type="project" value="UniProtKB-KW"/>
</dbReference>
<dbReference type="OrthoDB" id="9775764at2"/>
<keyword evidence="2 7" id="KW-0949">S-adenosyl-L-methionine</keyword>
<evidence type="ECO:0000256" key="4">
    <source>
        <dbReference type="ARBA" id="ARBA00023004"/>
    </source>
</evidence>
<sequence length="354" mass="39622">MKKEVDRLAAYRTLSDRDLIELLSCSDADTVSYLHRRAREVAFLHFGNKVYLRGLIEISNFCRNNCFYCGIRKDNSEITRYRLSHNEVLMCCREGYALGLRTFVLQGGEDPEQTASWVEAIVRDIHAEFPDCAITLSLGEKSYRSYLRLRNAGADRYLLRHETFDSGHYSYLHPPSMCIARRIECLRNLKKLGFQTGTGVMVGSPGQTLEHLVQDIRFIEELQPEMIGLGPFIPHHATPFAGETAGTIDRTLRLIAICRLMLPKALIPATTALASLPGKGRVGGILAGANVVMPNLSPPSLRKDYSLYDNKVAFGSESAQGIRDLAAELQDIGYEISMARGDHAGYEGWKPYFP</sequence>
<dbReference type="PANTHER" id="PTHR43726:SF1">
    <property type="entry name" value="BIOTIN SYNTHASE"/>
    <property type="match status" value="1"/>
</dbReference>
<keyword evidence="1 7" id="KW-0004">4Fe-4S</keyword>
<evidence type="ECO:0000256" key="3">
    <source>
        <dbReference type="ARBA" id="ARBA00022723"/>
    </source>
</evidence>
<dbReference type="GO" id="GO:0046872">
    <property type="term" value="F:metal ion binding"/>
    <property type="evidence" value="ECO:0007669"/>
    <property type="project" value="UniProtKB-KW"/>
</dbReference>
<keyword evidence="3" id="KW-0479">Metal-binding</keyword>
<proteinExistence type="predicted"/>
<gene>
    <name evidence="10" type="ORF">HQ47_02575</name>
</gene>
<dbReference type="InterPro" id="IPR013785">
    <property type="entry name" value="Aldolase_TIM"/>
</dbReference>
<feature type="binding site" evidence="8">
    <location>
        <position position="137"/>
    </location>
    <ligand>
        <name>(3R)-3-methyl-D-ornithine</name>
        <dbReference type="ChEBI" id="CHEBI:64642"/>
    </ligand>
</feature>
<protein>
    <submittedName>
        <fullName evidence="10">Biotin synthase</fullName>
    </submittedName>
</protein>
<dbReference type="Proteomes" id="UP000030103">
    <property type="component" value="Unassembled WGS sequence"/>
</dbReference>
<dbReference type="SFLD" id="SFLDG01280">
    <property type="entry name" value="HydE/PylB-like"/>
    <property type="match status" value="1"/>
</dbReference>
<keyword evidence="5 7" id="KW-0411">Iron-sulfur</keyword>
<evidence type="ECO:0000313" key="10">
    <source>
        <dbReference type="EMBL" id="KGN74823.1"/>
    </source>
</evidence>
<evidence type="ECO:0000256" key="5">
    <source>
        <dbReference type="ARBA" id="ARBA00023014"/>
    </source>
</evidence>
<dbReference type="InterPro" id="IPR058240">
    <property type="entry name" value="rSAM_sf"/>
</dbReference>
<dbReference type="InterPro" id="IPR010722">
    <property type="entry name" value="BATS_dom"/>
</dbReference>
<dbReference type="PROSITE" id="PS51918">
    <property type="entry name" value="RADICAL_SAM"/>
    <property type="match status" value="1"/>
</dbReference>
<dbReference type="InterPro" id="IPR034422">
    <property type="entry name" value="HydE/PylB-like"/>
</dbReference>
<dbReference type="SFLD" id="SFLDG01060">
    <property type="entry name" value="BATS_domain_containing"/>
    <property type="match status" value="1"/>
</dbReference>
<evidence type="ECO:0000313" key="11">
    <source>
        <dbReference type="Proteomes" id="UP000030103"/>
    </source>
</evidence>
<evidence type="ECO:0000256" key="1">
    <source>
        <dbReference type="ARBA" id="ARBA00022485"/>
    </source>
</evidence>
<evidence type="ECO:0000256" key="6">
    <source>
        <dbReference type="ARBA" id="ARBA00034078"/>
    </source>
</evidence>
<name>A0A0A2E7E1_9PORP</name>
<dbReference type="CDD" id="cd01335">
    <property type="entry name" value="Radical_SAM"/>
    <property type="match status" value="1"/>
</dbReference>
<dbReference type="SFLD" id="SFLDS00029">
    <property type="entry name" value="Radical_SAM"/>
    <property type="match status" value="1"/>
</dbReference>
<evidence type="ECO:0000256" key="2">
    <source>
        <dbReference type="ARBA" id="ARBA00022691"/>
    </source>
</evidence>
<organism evidence="10 11">
    <name type="scientific">Porphyromonas macacae</name>
    <dbReference type="NCBI Taxonomy" id="28115"/>
    <lineage>
        <taxon>Bacteria</taxon>
        <taxon>Pseudomonadati</taxon>
        <taxon>Bacteroidota</taxon>
        <taxon>Bacteroidia</taxon>
        <taxon>Bacteroidales</taxon>
        <taxon>Porphyromonadaceae</taxon>
        <taxon>Porphyromonas</taxon>
    </lineage>
</organism>
<feature type="binding site" evidence="8">
    <location>
        <position position="182"/>
    </location>
    <ligand>
        <name>S-adenosyl-L-methionine</name>
        <dbReference type="ChEBI" id="CHEBI:59789"/>
    </ligand>
</feature>
<keyword evidence="11" id="KW-1185">Reference proteome</keyword>
<dbReference type="RefSeq" id="WP_036873100.1">
    <property type="nucleotide sequence ID" value="NZ_JRFA01000009.1"/>
</dbReference>
<dbReference type="GO" id="GO:0042364">
    <property type="term" value="P:water-soluble vitamin biosynthetic process"/>
    <property type="evidence" value="ECO:0007669"/>
    <property type="project" value="UniProtKB-ARBA"/>
</dbReference>